<proteinExistence type="predicted"/>
<gene>
    <name evidence="2" type="primary">LOC104217815</name>
</gene>
<sequence>MEFCAAPQKRVWPCALGTADAAGKPQMRDRKCGLVTADAAPTRISGFHTCDAFPAGVGMQMQPRDRRSGFHWAEIEKIEDLKFITSKIKLELGGRQFCGVFEEKINGSRFFSSAILSVRQGGFRDFESHYIEKMLKRFNCFDVAFLRTPYDPRIHFKKKKESSISQTEYAKIIGSVIFLMNYTRPDIAYVVSRLRRYTHNPSSEHWIDIHRFLRYLRGTISWKSSKQTCIAQSTMESEFIALEIAGQEAE</sequence>
<dbReference type="RefSeq" id="XP_009766450.1">
    <property type="nucleotide sequence ID" value="XM_009768148.1"/>
</dbReference>
<dbReference type="PANTHER" id="PTHR11439">
    <property type="entry name" value="GAG-POL-RELATED RETROTRANSPOSON"/>
    <property type="match status" value="1"/>
</dbReference>
<organism evidence="1 2">
    <name type="scientific">Nicotiana sylvestris</name>
    <name type="common">Wood tobacco</name>
    <name type="synonym">South American tobacco</name>
    <dbReference type="NCBI Taxonomy" id="4096"/>
    <lineage>
        <taxon>Eukaryota</taxon>
        <taxon>Viridiplantae</taxon>
        <taxon>Streptophyta</taxon>
        <taxon>Embryophyta</taxon>
        <taxon>Tracheophyta</taxon>
        <taxon>Spermatophyta</taxon>
        <taxon>Magnoliopsida</taxon>
        <taxon>eudicotyledons</taxon>
        <taxon>Gunneridae</taxon>
        <taxon>Pentapetalae</taxon>
        <taxon>asterids</taxon>
        <taxon>lamiids</taxon>
        <taxon>Solanales</taxon>
        <taxon>Solanaceae</taxon>
        <taxon>Nicotianoideae</taxon>
        <taxon>Nicotianeae</taxon>
        <taxon>Nicotiana</taxon>
    </lineage>
</organism>
<reference evidence="1" key="1">
    <citation type="journal article" date="2013" name="Genome Biol.">
        <title>Reference genomes and transcriptomes of Nicotiana sylvestris and Nicotiana tomentosiformis.</title>
        <authorList>
            <person name="Sierro N."/>
            <person name="Battey J.N."/>
            <person name="Ouadi S."/>
            <person name="Bovet L."/>
            <person name="Goepfert S."/>
            <person name="Bakaher N."/>
            <person name="Peitsch M.C."/>
            <person name="Ivanov N.V."/>
        </authorList>
    </citation>
    <scope>NUCLEOTIDE SEQUENCE [LARGE SCALE GENOMIC DNA]</scope>
</reference>
<dbReference type="PANTHER" id="PTHR11439:SF521">
    <property type="entry name" value="RNA-DIRECTED DNA POLYMERASE"/>
    <property type="match status" value="1"/>
</dbReference>
<accession>A0A1U7VWW8</accession>
<dbReference type="eggNOG" id="KOG0017">
    <property type="taxonomic scope" value="Eukaryota"/>
</dbReference>
<dbReference type="Proteomes" id="UP000189701">
    <property type="component" value="Unplaced"/>
</dbReference>
<evidence type="ECO:0000313" key="1">
    <source>
        <dbReference type="Proteomes" id="UP000189701"/>
    </source>
</evidence>
<protein>
    <submittedName>
        <fullName evidence="2">Uncharacterized protein LOC104217815</fullName>
    </submittedName>
</protein>
<reference evidence="2" key="2">
    <citation type="submission" date="2025-08" db="UniProtKB">
        <authorList>
            <consortium name="RefSeq"/>
        </authorList>
    </citation>
    <scope>IDENTIFICATION</scope>
    <source>
        <tissue evidence="2">Leaf</tissue>
    </source>
</reference>
<dbReference type="AlphaFoldDB" id="A0A1U7VWW8"/>
<keyword evidence="1" id="KW-1185">Reference proteome</keyword>
<dbReference type="STRING" id="4096.A0A1U7VWW8"/>
<evidence type="ECO:0000313" key="2">
    <source>
        <dbReference type="RefSeq" id="XP_009766450.1"/>
    </source>
</evidence>
<name>A0A1U7VWW8_NICSY</name>